<dbReference type="EMBL" id="MEXR01000054">
    <property type="protein sequence ID" value="OGD08649.1"/>
    <property type="molecule type" value="Genomic_DNA"/>
</dbReference>
<feature type="domain" description="FecR protein" evidence="3">
    <location>
        <begin position="113"/>
        <end position="205"/>
    </location>
</feature>
<feature type="compositionally biased region" description="Pro residues" evidence="1">
    <location>
        <begin position="257"/>
        <end position="267"/>
    </location>
</feature>
<feature type="transmembrane region" description="Helical" evidence="2">
    <location>
        <begin position="32"/>
        <end position="53"/>
    </location>
</feature>
<dbReference type="STRING" id="1797263.A2397_04905"/>
<gene>
    <name evidence="4" type="ORF">A2397_04905</name>
</gene>
<evidence type="ECO:0000256" key="2">
    <source>
        <dbReference type="SAM" id="Phobius"/>
    </source>
</evidence>
<name>A0A1F4ZQ83_9BACT</name>
<proteinExistence type="predicted"/>
<organism evidence="4 5">
    <name type="scientific">Candidatus Amesbacteria bacterium RIFOXYB1_FULL_44_23</name>
    <dbReference type="NCBI Taxonomy" id="1797263"/>
    <lineage>
        <taxon>Bacteria</taxon>
        <taxon>Candidatus Amesiibacteriota</taxon>
    </lineage>
</organism>
<comment type="caution">
    <text evidence="4">The sequence shown here is derived from an EMBL/GenBank/DDBJ whole genome shotgun (WGS) entry which is preliminary data.</text>
</comment>
<dbReference type="AlphaFoldDB" id="A0A1F4ZQ83"/>
<keyword evidence="2" id="KW-0812">Transmembrane</keyword>
<accession>A0A1F4ZQ83</accession>
<dbReference type="PANTHER" id="PTHR30273:SF2">
    <property type="entry name" value="PROTEIN FECR"/>
    <property type="match status" value="1"/>
</dbReference>
<dbReference type="Proteomes" id="UP000176424">
    <property type="component" value="Unassembled WGS sequence"/>
</dbReference>
<dbReference type="GO" id="GO:0016989">
    <property type="term" value="F:sigma factor antagonist activity"/>
    <property type="evidence" value="ECO:0007669"/>
    <property type="project" value="TreeGrafter"/>
</dbReference>
<dbReference type="Pfam" id="PF04773">
    <property type="entry name" value="FecR"/>
    <property type="match status" value="1"/>
</dbReference>
<evidence type="ECO:0000256" key="1">
    <source>
        <dbReference type="SAM" id="MobiDB-lite"/>
    </source>
</evidence>
<feature type="region of interest" description="Disordered" evidence="1">
    <location>
        <begin position="247"/>
        <end position="273"/>
    </location>
</feature>
<sequence>MDLLVNPEVPNPTPVPPPIPVVDGTAPPTRKFPYQIILIVLFLILSVSGGVWLGRKYENKKAAEKPAVVSDVTPSPVVVRLKSEVAYLTGTAWKLVGEQKVALKEGDILEAADVVETDAETKLVINFDDGSVVRLDESTKLSLSSVTPALISLLNQQGKVYARVQKDPEHKFTVQAKNVVVEATGTIFAVENLDQVKVKVFESSVNVKVEGELLSAINEQEEWDDQDKKAQEMDEQENKQDKFLAWNKTEDEKLKPTPTPTTVPSPKPTTKASAKISLSANATAEGVDLSWNLNGIEAPNGVKVIKGPEANPVFPGNDGIYLGDTNIKSYRWAAKDGKTWHFRVCSYVDGKCANYSNDVSVQTVLKEGNSTTSSVNSINLSVQKQDNKAKLTWTVDGNSALGFKIAWSHDENPTYPPKKKEDLWNYQSNPGTREFTTDGLSGTYHFRVCEYLGGSCGKYSNDVSLSF</sequence>
<protein>
    <recommendedName>
        <fullName evidence="3">FecR protein domain-containing protein</fullName>
    </recommendedName>
</protein>
<dbReference type="InterPro" id="IPR006860">
    <property type="entry name" value="FecR"/>
</dbReference>
<evidence type="ECO:0000313" key="5">
    <source>
        <dbReference type="Proteomes" id="UP000176424"/>
    </source>
</evidence>
<evidence type="ECO:0000259" key="3">
    <source>
        <dbReference type="Pfam" id="PF04773"/>
    </source>
</evidence>
<keyword evidence="2" id="KW-0472">Membrane</keyword>
<keyword evidence="2" id="KW-1133">Transmembrane helix</keyword>
<dbReference type="InterPro" id="IPR012373">
    <property type="entry name" value="Ferrdict_sens_TM"/>
</dbReference>
<evidence type="ECO:0000313" key="4">
    <source>
        <dbReference type="EMBL" id="OGD08649.1"/>
    </source>
</evidence>
<dbReference type="PANTHER" id="PTHR30273">
    <property type="entry name" value="PERIPLASMIC SIGNAL SENSOR AND SIGMA FACTOR ACTIVATOR FECR-RELATED"/>
    <property type="match status" value="1"/>
</dbReference>
<reference evidence="4 5" key="1">
    <citation type="journal article" date="2016" name="Nat. Commun.">
        <title>Thousands of microbial genomes shed light on interconnected biogeochemical processes in an aquifer system.</title>
        <authorList>
            <person name="Anantharaman K."/>
            <person name="Brown C.T."/>
            <person name="Hug L.A."/>
            <person name="Sharon I."/>
            <person name="Castelle C.J."/>
            <person name="Probst A.J."/>
            <person name="Thomas B.C."/>
            <person name="Singh A."/>
            <person name="Wilkins M.J."/>
            <person name="Karaoz U."/>
            <person name="Brodie E.L."/>
            <person name="Williams K.H."/>
            <person name="Hubbard S.S."/>
            <person name="Banfield J.F."/>
        </authorList>
    </citation>
    <scope>NUCLEOTIDE SEQUENCE [LARGE SCALE GENOMIC DNA]</scope>
</reference>
<dbReference type="Gene3D" id="2.60.120.1440">
    <property type="match status" value="1"/>
</dbReference>